<name>A0AAD9NU79_RIDPI</name>
<gene>
    <name evidence="1" type="ORF">NP493_329g02012</name>
</gene>
<dbReference type="AlphaFoldDB" id="A0AAD9NU79"/>
<keyword evidence="2" id="KW-1185">Reference proteome</keyword>
<evidence type="ECO:0000313" key="1">
    <source>
        <dbReference type="EMBL" id="KAK2182977.1"/>
    </source>
</evidence>
<reference evidence="1" key="1">
    <citation type="journal article" date="2023" name="Mol. Biol. Evol.">
        <title>Third-Generation Sequencing Reveals the Adaptive Role of the Epigenome in Three Deep-Sea Polychaetes.</title>
        <authorList>
            <person name="Perez M."/>
            <person name="Aroh O."/>
            <person name="Sun Y."/>
            <person name="Lan Y."/>
            <person name="Juniper S.K."/>
            <person name="Young C.R."/>
            <person name="Angers B."/>
            <person name="Qian P.Y."/>
        </authorList>
    </citation>
    <scope>NUCLEOTIDE SEQUENCE</scope>
    <source>
        <strain evidence="1">R07B-5</strain>
    </source>
</reference>
<protein>
    <submittedName>
        <fullName evidence="1">Uncharacterized protein</fullName>
    </submittedName>
</protein>
<dbReference type="EMBL" id="JAODUO010000329">
    <property type="protein sequence ID" value="KAK2182977.1"/>
    <property type="molecule type" value="Genomic_DNA"/>
</dbReference>
<evidence type="ECO:0000313" key="2">
    <source>
        <dbReference type="Proteomes" id="UP001209878"/>
    </source>
</evidence>
<organism evidence="1 2">
    <name type="scientific">Ridgeia piscesae</name>
    <name type="common">Tubeworm</name>
    <dbReference type="NCBI Taxonomy" id="27915"/>
    <lineage>
        <taxon>Eukaryota</taxon>
        <taxon>Metazoa</taxon>
        <taxon>Spiralia</taxon>
        <taxon>Lophotrochozoa</taxon>
        <taxon>Annelida</taxon>
        <taxon>Polychaeta</taxon>
        <taxon>Sedentaria</taxon>
        <taxon>Canalipalpata</taxon>
        <taxon>Sabellida</taxon>
        <taxon>Siboglinidae</taxon>
        <taxon>Ridgeia</taxon>
    </lineage>
</organism>
<dbReference type="Proteomes" id="UP001209878">
    <property type="component" value="Unassembled WGS sequence"/>
</dbReference>
<sequence>MITPSLSPSALPLFLPPSLPTSLPSSLSSLPPSSSRHLYLSRFPYSFPLFSVVYTPLPPRFRPPLVFLPILSFSLRRTWIRSWLFAHIYTNVEAIYVIQSNCVIPAMRH</sequence>
<comment type="caution">
    <text evidence="1">The sequence shown here is derived from an EMBL/GenBank/DDBJ whole genome shotgun (WGS) entry which is preliminary data.</text>
</comment>
<accession>A0AAD9NU79</accession>
<proteinExistence type="predicted"/>